<reference evidence="1 2" key="1">
    <citation type="journal article" date="2014" name="Am. J. Bot.">
        <title>Genome assembly and annotation for red clover (Trifolium pratense; Fabaceae).</title>
        <authorList>
            <person name="Istvanek J."/>
            <person name="Jaros M."/>
            <person name="Krenek A."/>
            <person name="Repkova J."/>
        </authorList>
    </citation>
    <scope>NUCLEOTIDE SEQUENCE [LARGE SCALE GENOMIC DNA]</scope>
    <source>
        <strain evidence="2">cv. Tatra</strain>
        <tissue evidence="1">Young leaves</tissue>
    </source>
</reference>
<protein>
    <submittedName>
        <fullName evidence="1">Chitinase-like protein 1-like</fullName>
    </submittedName>
</protein>
<evidence type="ECO:0000313" key="2">
    <source>
        <dbReference type="Proteomes" id="UP000236291"/>
    </source>
</evidence>
<accession>A0A2K3JRJ5</accession>
<comment type="caution">
    <text evidence="1">The sequence shown here is derived from an EMBL/GenBank/DDBJ whole genome shotgun (WGS) entry which is preliminary data.</text>
</comment>
<sequence>RRIYYLDLLGVDREQAGTHDVLTCANQLPFNPNTKLAAS</sequence>
<evidence type="ECO:0000313" key="1">
    <source>
        <dbReference type="EMBL" id="PNX56657.1"/>
    </source>
</evidence>
<gene>
    <name evidence="1" type="ORF">L195_g058315</name>
</gene>
<proteinExistence type="predicted"/>
<name>A0A2K3JRJ5_TRIPR</name>
<reference evidence="1 2" key="2">
    <citation type="journal article" date="2017" name="Front. Plant Sci.">
        <title>Gene Classification and Mining of Molecular Markers Useful in Red Clover (Trifolium pratense) Breeding.</title>
        <authorList>
            <person name="Istvanek J."/>
            <person name="Dluhosova J."/>
            <person name="Dluhos P."/>
            <person name="Patkova L."/>
            <person name="Nedelnik J."/>
            <person name="Repkova J."/>
        </authorList>
    </citation>
    <scope>NUCLEOTIDE SEQUENCE [LARGE SCALE GENOMIC DNA]</scope>
    <source>
        <strain evidence="2">cv. Tatra</strain>
        <tissue evidence="1">Young leaves</tissue>
    </source>
</reference>
<dbReference type="AlphaFoldDB" id="A0A2K3JRJ5"/>
<dbReference type="EMBL" id="ASHM01120391">
    <property type="protein sequence ID" value="PNX56657.1"/>
    <property type="molecule type" value="Genomic_DNA"/>
</dbReference>
<organism evidence="1 2">
    <name type="scientific">Trifolium pratense</name>
    <name type="common">Red clover</name>
    <dbReference type="NCBI Taxonomy" id="57577"/>
    <lineage>
        <taxon>Eukaryota</taxon>
        <taxon>Viridiplantae</taxon>
        <taxon>Streptophyta</taxon>
        <taxon>Embryophyta</taxon>
        <taxon>Tracheophyta</taxon>
        <taxon>Spermatophyta</taxon>
        <taxon>Magnoliopsida</taxon>
        <taxon>eudicotyledons</taxon>
        <taxon>Gunneridae</taxon>
        <taxon>Pentapetalae</taxon>
        <taxon>rosids</taxon>
        <taxon>fabids</taxon>
        <taxon>Fabales</taxon>
        <taxon>Fabaceae</taxon>
        <taxon>Papilionoideae</taxon>
        <taxon>50 kb inversion clade</taxon>
        <taxon>NPAAA clade</taxon>
        <taxon>Hologalegina</taxon>
        <taxon>IRL clade</taxon>
        <taxon>Trifolieae</taxon>
        <taxon>Trifolium</taxon>
    </lineage>
</organism>
<feature type="non-terminal residue" evidence="1">
    <location>
        <position position="1"/>
    </location>
</feature>
<dbReference type="Proteomes" id="UP000236291">
    <property type="component" value="Unassembled WGS sequence"/>
</dbReference>